<evidence type="ECO:0000313" key="2">
    <source>
        <dbReference type="Proteomes" id="UP000235672"/>
    </source>
</evidence>
<accession>A0A2J6QIQ4</accession>
<dbReference type="AlphaFoldDB" id="A0A2J6QIQ4"/>
<name>A0A2J6QIQ4_9HELO</name>
<reference evidence="1 2" key="1">
    <citation type="submission" date="2016-05" db="EMBL/GenBank/DDBJ databases">
        <title>A degradative enzymes factory behind the ericoid mycorrhizal symbiosis.</title>
        <authorList>
            <consortium name="DOE Joint Genome Institute"/>
            <person name="Martino E."/>
            <person name="Morin E."/>
            <person name="Grelet G."/>
            <person name="Kuo A."/>
            <person name="Kohler A."/>
            <person name="Daghino S."/>
            <person name="Barry K."/>
            <person name="Choi C."/>
            <person name="Cichocki N."/>
            <person name="Clum A."/>
            <person name="Copeland A."/>
            <person name="Hainaut M."/>
            <person name="Haridas S."/>
            <person name="Labutti K."/>
            <person name="Lindquist E."/>
            <person name="Lipzen A."/>
            <person name="Khouja H.-R."/>
            <person name="Murat C."/>
            <person name="Ohm R."/>
            <person name="Olson A."/>
            <person name="Spatafora J."/>
            <person name="Veneault-Fourrey C."/>
            <person name="Henrissat B."/>
            <person name="Grigoriev I."/>
            <person name="Martin F."/>
            <person name="Perotto S."/>
        </authorList>
    </citation>
    <scope>NUCLEOTIDE SEQUENCE [LARGE SCALE GENOMIC DNA]</scope>
    <source>
        <strain evidence="1 2">UAMH 7357</strain>
    </source>
</reference>
<gene>
    <name evidence="1" type="ORF">NA56DRAFT_654793</name>
</gene>
<dbReference type="EMBL" id="KZ613468">
    <property type="protein sequence ID" value="PMD26146.1"/>
    <property type="molecule type" value="Genomic_DNA"/>
</dbReference>
<protein>
    <submittedName>
        <fullName evidence="1">Uncharacterized protein</fullName>
    </submittedName>
</protein>
<proteinExistence type="predicted"/>
<sequence>MRQSSALPGDMEALASFLEWHWLDNKAHAFRSETSAGFAKRSQVWMYLDVARDNSQRDLLGQAGTHTDFLLWLAVLRDQFATDPRDKVYAALGLAQVYGQSD</sequence>
<dbReference type="Proteomes" id="UP000235672">
    <property type="component" value="Unassembled WGS sequence"/>
</dbReference>
<keyword evidence="2" id="KW-1185">Reference proteome</keyword>
<organism evidence="1 2">
    <name type="scientific">Hyaloscypha hepaticicola</name>
    <dbReference type="NCBI Taxonomy" id="2082293"/>
    <lineage>
        <taxon>Eukaryota</taxon>
        <taxon>Fungi</taxon>
        <taxon>Dikarya</taxon>
        <taxon>Ascomycota</taxon>
        <taxon>Pezizomycotina</taxon>
        <taxon>Leotiomycetes</taxon>
        <taxon>Helotiales</taxon>
        <taxon>Hyaloscyphaceae</taxon>
        <taxon>Hyaloscypha</taxon>
    </lineage>
</organism>
<evidence type="ECO:0000313" key="1">
    <source>
        <dbReference type="EMBL" id="PMD26146.1"/>
    </source>
</evidence>